<comment type="cofactor">
    <cofactor evidence="6">
        <name>Fe cation</name>
        <dbReference type="ChEBI" id="CHEBI:24875"/>
    </cofactor>
</comment>
<feature type="binding site" evidence="6">
    <location>
        <position position="455"/>
    </location>
    <ligand>
        <name>Ni(2+)</name>
        <dbReference type="ChEBI" id="CHEBI:49786"/>
    </ligand>
</feature>
<keyword evidence="5 7" id="KW-0560">Oxidoreductase</keyword>
<organism evidence="8 9">
    <name type="scientific">Desulfatibacillum alkenivorans DSM 16219</name>
    <dbReference type="NCBI Taxonomy" id="1121393"/>
    <lineage>
        <taxon>Bacteria</taxon>
        <taxon>Pseudomonadati</taxon>
        <taxon>Thermodesulfobacteriota</taxon>
        <taxon>Desulfobacteria</taxon>
        <taxon>Desulfobacterales</taxon>
        <taxon>Desulfatibacillaceae</taxon>
        <taxon>Desulfatibacillum</taxon>
    </lineage>
</organism>
<evidence type="ECO:0000256" key="5">
    <source>
        <dbReference type="ARBA" id="ARBA00023002"/>
    </source>
</evidence>
<evidence type="ECO:0000256" key="4">
    <source>
        <dbReference type="ARBA" id="ARBA00022723"/>
    </source>
</evidence>
<keyword evidence="4 6" id="KW-0479">Metal-binding</keyword>
<name>A0A1M6T7J9_9BACT</name>
<dbReference type="SUPFAM" id="SSF56762">
    <property type="entry name" value="HydB/Nqo4-like"/>
    <property type="match status" value="1"/>
</dbReference>
<evidence type="ECO:0000256" key="3">
    <source>
        <dbReference type="ARBA" id="ARBA00022596"/>
    </source>
</evidence>
<reference evidence="9" key="1">
    <citation type="submission" date="2016-11" db="EMBL/GenBank/DDBJ databases">
        <authorList>
            <person name="Varghese N."/>
            <person name="Submissions S."/>
        </authorList>
    </citation>
    <scope>NUCLEOTIDE SEQUENCE [LARGE SCALE GENOMIC DNA]</scope>
    <source>
        <strain evidence="9">DSM 16219</strain>
    </source>
</reference>
<feature type="binding site" evidence="6">
    <location>
        <position position="43"/>
    </location>
    <ligand>
        <name>Mg(2+)</name>
        <dbReference type="ChEBI" id="CHEBI:18420"/>
    </ligand>
</feature>
<keyword evidence="9" id="KW-1185">Reference proteome</keyword>
<comment type="similarity">
    <text evidence="2 7">Belongs to the [NiFe]/[NiFeSe] hydrogenase large subunit family.</text>
</comment>
<proteinExistence type="inferred from homology"/>
<protein>
    <submittedName>
        <fullName evidence="8">F420-non-reducing hydrogenase subunit A</fullName>
    </submittedName>
</protein>
<dbReference type="Pfam" id="PF00374">
    <property type="entry name" value="NiFeSe_Hases"/>
    <property type="match status" value="2"/>
</dbReference>
<feature type="binding site" evidence="6">
    <location>
        <position position="461"/>
    </location>
    <ligand>
        <name>Mg(2+)</name>
        <dbReference type="ChEBI" id="CHEBI:18420"/>
    </ligand>
</feature>
<sequence>MNRKITISPITRLEGHGKIDILLDDAGNVKDCYFQVVELRGFERFCQGRPVEELPRIMPKICGVCPGAHHMASSKAGDAVYGIEIPSAAKKLRQLFYNAHISHSHILHFFALAAPDFIPGPGADAAKRNILGLIDVVGKDTGLAVIKNRGYAQKIQEIICGHAIHPAASLPGGLSKPITEEERVEIEAMGESMVSFALTALEIFQDLVLANPEYKELIAGDTYYHETYYAGMVDENNKVNFYDGDVRVKSPGGEEFARFPAGEYLDHIGEHVEPWSYLKFPFLKAIGWKGMKGGGDSGVYRVNSLARLNVAEGMATPLAQKAYEEMFGFFNAKPVHNTLAFHWARLVENLFAAEEVLRLATDPEITSKEVRALPAQTPTEGVGAVEAARGTLYHHYTTDSAGMVTKVNLIVATAQNNAGMGMSVKKAAEKLIKNGEADHKLLNMVEMGFRAYDPCLACATHCLPGQTPLEVRIFKGGELYRRLTRNLD</sequence>
<dbReference type="InterPro" id="IPR018194">
    <property type="entry name" value="Ni-dep_hyd_lsu_Ni_BS"/>
</dbReference>
<dbReference type="InterPro" id="IPR001501">
    <property type="entry name" value="Ni-dep_hyd_lsu"/>
</dbReference>
<evidence type="ECO:0000256" key="6">
    <source>
        <dbReference type="PIRSR" id="PIRSR601501-1"/>
    </source>
</evidence>
<keyword evidence="3 6" id="KW-0533">Nickel</keyword>
<dbReference type="GO" id="GO:0016151">
    <property type="term" value="F:nickel cation binding"/>
    <property type="evidence" value="ECO:0007669"/>
    <property type="project" value="InterPro"/>
</dbReference>
<evidence type="ECO:0000313" key="9">
    <source>
        <dbReference type="Proteomes" id="UP000183994"/>
    </source>
</evidence>
<feature type="binding site" evidence="6">
    <location>
        <position position="458"/>
    </location>
    <ligand>
        <name>Fe cation</name>
        <dbReference type="ChEBI" id="CHEBI:24875"/>
    </ligand>
</feature>
<dbReference type="PROSITE" id="PS00507">
    <property type="entry name" value="NI_HGENASE_L_1"/>
    <property type="match status" value="1"/>
</dbReference>
<dbReference type="GO" id="GO:0008901">
    <property type="term" value="F:ferredoxin hydrogenase activity"/>
    <property type="evidence" value="ECO:0007669"/>
    <property type="project" value="InterPro"/>
</dbReference>
<feature type="binding site" evidence="6">
    <location>
        <position position="65"/>
    </location>
    <ligand>
        <name>Fe cation</name>
        <dbReference type="ChEBI" id="CHEBI:24875"/>
    </ligand>
</feature>
<evidence type="ECO:0000256" key="2">
    <source>
        <dbReference type="ARBA" id="ARBA00009292"/>
    </source>
</evidence>
<dbReference type="EMBL" id="FQZU01000026">
    <property type="protein sequence ID" value="SHK52856.1"/>
    <property type="molecule type" value="Genomic_DNA"/>
</dbReference>
<dbReference type="PANTHER" id="PTHR43600:SF2">
    <property type="entry name" value="F420-NON-REDUCING HYDROGENASE VHU SUBUNIT A"/>
    <property type="match status" value="1"/>
</dbReference>
<accession>A0A1M6T7J9</accession>
<feature type="binding site" evidence="6">
    <location>
        <position position="65"/>
    </location>
    <ligand>
        <name>Ni(2+)</name>
        <dbReference type="ChEBI" id="CHEBI:49786"/>
    </ligand>
</feature>
<dbReference type="InterPro" id="IPR029014">
    <property type="entry name" value="NiFe-Hase_large"/>
</dbReference>
<evidence type="ECO:0000256" key="1">
    <source>
        <dbReference type="ARBA" id="ARBA00001967"/>
    </source>
</evidence>
<dbReference type="Gene3D" id="1.10.645.10">
    <property type="entry name" value="Cytochrome-c3 Hydrogenase, chain B"/>
    <property type="match status" value="1"/>
</dbReference>
<comment type="cofactor">
    <cofactor evidence="1 6">
        <name>Ni(2+)</name>
        <dbReference type="ChEBI" id="CHEBI:49786"/>
    </cofactor>
</comment>
<evidence type="ECO:0000256" key="7">
    <source>
        <dbReference type="RuleBase" id="RU003896"/>
    </source>
</evidence>
<evidence type="ECO:0000313" key="8">
    <source>
        <dbReference type="EMBL" id="SHK52856.1"/>
    </source>
</evidence>
<dbReference type="PROSITE" id="PS00508">
    <property type="entry name" value="NI_HGENASE_L_2"/>
    <property type="match status" value="1"/>
</dbReference>
<dbReference type="PANTHER" id="PTHR43600">
    <property type="entry name" value="COENZYME F420 HYDROGENASE, SUBUNIT ALPHA"/>
    <property type="match status" value="1"/>
</dbReference>
<keyword evidence="6" id="KW-0460">Magnesium</keyword>
<feature type="binding site" evidence="6">
    <location>
        <position position="62"/>
    </location>
    <ligand>
        <name>Mg(2+)</name>
        <dbReference type="ChEBI" id="CHEBI:18420"/>
    </ligand>
</feature>
<feature type="binding site" evidence="6">
    <location>
        <position position="409"/>
    </location>
    <ligand>
        <name>Mg(2+)</name>
        <dbReference type="ChEBI" id="CHEBI:18420"/>
    </ligand>
</feature>
<dbReference type="OrthoDB" id="9761717at2"/>
<keyword evidence="6" id="KW-0408">Iron</keyword>
<dbReference type="RefSeq" id="WP_073477663.1">
    <property type="nucleotide sequence ID" value="NZ_FQZU01000026.1"/>
</dbReference>
<dbReference type="AlphaFoldDB" id="A0A1M6T7J9"/>
<gene>
    <name evidence="8" type="ORF">SAMN02745216_03624</name>
</gene>
<dbReference type="Proteomes" id="UP000183994">
    <property type="component" value="Unassembled WGS sequence"/>
</dbReference>
<dbReference type="STRING" id="1121393.SAMN02745216_03624"/>